<dbReference type="GO" id="GO:0019678">
    <property type="term" value="P:propionate metabolic process, methylmalonyl pathway"/>
    <property type="evidence" value="ECO:0007669"/>
    <property type="project" value="TreeGrafter"/>
</dbReference>
<dbReference type="GO" id="GO:0004494">
    <property type="term" value="F:methylmalonyl-CoA mutase activity"/>
    <property type="evidence" value="ECO:0007669"/>
    <property type="project" value="UniProtKB-EC"/>
</dbReference>
<dbReference type="Gene3D" id="3.20.20.240">
    <property type="entry name" value="Methylmalonyl-CoA mutase"/>
    <property type="match status" value="1"/>
</dbReference>
<comment type="similarity">
    <text evidence="2">Belongs to the methylmalonyl-CoA mutase family.</text>
</comment>
<organism evidence="7 8">
    <name type="scientific">Falsibacillus albus</name>
    <dbReference type="NCBI Taxonomy" id="2478915"/>
    <lineage>
        <taxon>Bacteria</taxon>
        <taxon>Bacillati</taxon>
        <taxon>Bacillota</taxon>
        <taxon>Bacilli</taxon>
        <taxon>Bacillales</taxon>
        <taxon>Bacillaceae</taxon>
        <taxon>Falsibacillus</taxon>
    </lineage>
</organism>
<protein>
    <recommendedName>
        <fullName evidence="6">Methylmalonyl-CoA mutase alpha/beta chain catalytic domain-containing protein</fullName>
    </recommendedName>
</protein>
<proteinExistence type="inferred from homology"/>
<evidence type="ECO:0000259" key="6">
    <source>
        <dbReference type="Pfam" id="PF01642"/>
    </source>
</evidence>
<dbReference type="SUPFAM" id="SSF52242">
    <property type="entry name" value="Cobalamin (vitamin B12)-binding domain"/>
    <property type="match status" value="1"/>
</dbReference>
<keyword evidence="4" id="KW-0413">Isomerase</keyword>
<dbReference type="Pfam" id="PF01642">
    <property type="entry name" value="MM_CoA_mutase"/>
    <property type="match status" value="1"/>
</dbReference>
<keyword evidence="5" id="KW-0170">Cobalt</keyword>
<evidence type="ECO:0000256" key="5">
    <source>
        <dbReference type="ARBA" id="ARBA00023285"/>
    </source>
</evidence>
<dbReference type="Proteomes" id="UP000276770">
    <property type="component" value="Unassembled WGS sequence"/>
</dbReference>
<dbReference type="Gene3D" id="3.40.50.280">
    <property type="entry name" value="Cobalamin-binding domain"/>
    <property type="match status" value="1"/>
</dbReference>
<keyword evidence="8" id="KW-1185">Reference proteome</keyword>
<evidence type="ECO:0000313" key="7">
    <source>
        <dbReference type="EMBL" id="RLQ91115.1"/>
    </source>
</evidence>
<dbReference type="SUPFAM" id="SSF51703">
    <property type="entry name" value="Cobalamin (vitamin B12)-dependent enzymes"/>
    <property type="match status" value="1"/>
</dbReference>
<dbReference type="AlphaFoldDB" id="A0A3L7JLD6"/>
<reference evidence="7 8" key="1">
    <citation type="submission" date="2018-10" db="EMBL/GenBank/DDBJ databases">
        <title>Falsibacillus sp. genome draft.</title>
        <authorList>
            <person name="Shi S."/>
        </authorList>
    </citation>
    <scope>NUCLEOTIDE SEQUENCE [LARGE SCALE GENOMIC DNA]</scope>
    <source>
        <strain evidence="7 8">GY 10110</strain>
    </source>
</reference>
<dbReference type="OrthoDB" id="9762378at2"/>
<accession>A0A3L7JLD6</accession>
<name>A0A3L7JLD6_9BACI</name>
<dbReference type="InterPro" id="IPR016176">
    <property type="entry name" value="Cbl-dep_enz_cat"/>
</dbReference>
<comment type="cofactor">
    <cofactor evidence="1">
        <name>adenosylcob(III)alamin</name>
        <dbReference type="ChEBI" id="CHEBI:18408"/>
    </cofactor>
</comment>
<gene>
    <name evidence="7" type="ORF">D9X91_21125</name>
</gene>
<dbReference type="GO" id="GO:0046872">
    <property type="term" value="F:metal ion binding"/>
    <property type="evidence" value="ECO:0007669"/>
    <property type="project" value="InterPro"/>
</dbReference>
<keyword evidence="3" id="KW-0846">Cobalamin</keyword>
<feature type="domain" description="Methylmalonyl-CoA mutase alpha/beta chain catalytic" evidence="6">
    <location>
        <begin position="144"/>
        <end position="430"/>
    </location>
</feature>
<evidence type="ECO:0000256" key="3">
    <source>
        <dbReference type="ARBA" id="ARBA00022628"/>
    </source>
</evidence>
<evidence type="ECO:0000256" key="1">
    <source>
        <dbReference type="ARBA" id="ARBA00001922"/>
    </source>
</evidence>
<dbReference type="PANTHER" id="PTHR48101">
    <property type="entry name" value="METHYLMALONYL-COA MUTASE, MITOCHONDRIAL-RELATED"/>
    <property type="match status" value="1"/>
</dbReference>
<dbReference type="GO" id="GO:0031419">
    <property type="term" value="F:cobalamin binding"/>
    <property type="evidence" value="ECO:0007669"/>
    <property type="project" value="UniProtKB-KW"/>
</dbReference>
<dbReference type="GO" id="GO:0005737">
    <property type="term" value="C:cytoplasm"/>
    <property type="evidence" value="ECO:0007669"/>
    <property type="project" value="TreeGrafter"/>
</dbReference>
<evidence type="ECO:0000256" key="4">
    <source>
        <dbReference type="ARBA" id="ARBA00023235"/>
    </source>
</evidence>
<evidence type="ECO:0000313" key="8">
    <source>
        <dbReference type="Proteomes" id="UP000276770"/>
    </source>
</evidence>
<evidence type="ECO:0000256" key="2">
    <source>
        <dbReference type="ARBA" id="ARBA00008465"/>
    </source>
</evidence>
<dbReference type="EMBL" id="RCVZ01000024">
    <property type="protein sequence ID" value="RLQ91115.1"/>
    <property type="molecule type" value="Genomic_DNA"/>
</dbReference>
<comment type="caution">
    <text evidence="7">The sequence shown here is derived from an EMBL/GenBank/DDBJ whole genome shotgun (WGS) entry which is preliminary data.</text>
</comment>
<dbReference type="InterPro" id="IPR006099">
    <property type="entry name" value="MeMalonylCoA_mutase_a/b_cat"/>
</dbReference>
<sequence>MHIEKMKSQNFERFSVEDWKMLAEKTLKGKPVEALFSKTYENVDIKPLYTEVDRDEHVGIPSFKDRNEWFVSQRIHSSTTSGLIEKMKKSIERGQNCKSFSLKDLSLDDQGAAAFIEELLQGNDYPIFATDAITFESLSSTICRQPSLSGVFAFDIWSESLSCGKQIQANSTSFQDWKQRITNIKGTNPRLKTILINTTPYHQAGANAVQEIGYAISEGVEYIEALRDVWTIDEIVSRMVFHFSIGSQYFLEIAKLRAFKQLWISVLNAYGVKDLSQALTISAEASLLTKSSLDPYVNLLRSGTEAFSAVIGGVDYLHIPPFNEAYEETNEFSERIARNIHFILRDEAHLSRVVDPGKGSYFIESLTKQLGTDAWQLFLELDQQGGLPAGLMSGQIQAEVEAVRNRRMEELEVRKKQMIGTNIYANLEDKIFAPTLQNVMAKAWPDDYVDIVPLRIERLSAAFERLRNKTKKLQDKGKCPTAGLIGLGTLKSHKPRMDFVSGFLAVAGIESVKSKECHAPEDIEEFINVNEFDYCVICGSAESYTEFAGETVRMLKRVWPNAVIDIAGKQNEGQMAEWGIDGSIYNEQNIVEKLESLLELWERGEKNEKA</sequence>
<dbReference type="InterPro" id="IPR036724">
    <property type="entry name" value="Cobalamin-bd_sf"/>
</dbReference>
<dbReference type="PANTHER" id="PTHR48101:SF1">
    <property type="entry name" value="METHYLMALONYL-COA MUTASE, LARGE SUBUNIT"/>
    <property type="match status" value="1"/>
</dbReference>
<dbReference type="RefSeq" id="WP_121682639.1">
    <property type="nucleotide sequence ID" value="NZ_RCVZ01000024.1"/>
</dbReference>